<reference evidence="1 3" key="2">
    <citation type="submission" date="2018-03" db="EMBL/GenBank/DDBJ databases">
        <title>Genomic Encyclopedia of Archaeal and Bacterial Type Strains, Phase II (KMG-II): from individual species to whole genera.</title>
        <authorList>
            <person name="Goeker M."/>
        </authorList>
    </citation>
    <scope>NUCLEOTIDE SEQUENCE [LARGE SCALE GENOMIC DNA]</scope>
    <source>
        <strain evidence="1 3">DSM 25227</strain>
    </source>
</reference>
<dbReference type="AlphaFoldDB" id="A0A2Y9C5V9"/>
<dbReference type="RefSeq" id="WP_170125335.1">
    <property type="nucleotide sequence ID" value="NZ_QGDJ01000002.1"/>
</dbReference>
<organism evidence="2 4">
    <name type="scientific">Jannaschia seohaensis</name>
    <dbReference type="NCBI Taxonomy" id="475081"/>
    <lineage>
        <taxon>Bacteria</taxon>
        <taxon>Pseudomonadati</taxon>
        <taxon>Pseudomonadota</taxon>
        <taxon>Alphaproteobacteria</taxon>
        <taxon>Rhodobacterales</taxon>
        <taxon>Roseobacteraceae</taxon>
        <taxon>Jannaschia</taxon>
    </lineage>
</organism>
<proteinExistence type="predicted"/>
<keyword evidence="3" id="KW-1185">Reference proteome</keyword>
<reference evidence="2 4" key="1">
    <citation type="submission" date="2016-10" db="EMBL/GenBank/DDBJ databases">
        <authorList>
            <person name="Cai Z."/>
        </authorList>
    </citation>
    <scope>NUCLEOTIDE SEQUENCE [LARGE SCALE GENOMIC DNA]</scope>
    <source>
        <strain evidence="2 4">DSM 25227</strain>
    </source>
</reference>
<evidence type="ECO:0000313" key="1">
    <source>
        <dbReference type="EMBL" id="PWJ21377.1"/>
    </source>
</evidence>
<sequence length="57" mass="6449">MTDLSAPLQSRKLKSPLARALRLPLALVKSLFGPRPGSDVDLRHVNERFLRDIGLRR</sequence>
<evidence type="ECO:0000313" key="4">
    <source>
        <dbReference type="Proteomes" id="UP000251571"/>
    </source>
</evidence>
<dbReference type="Proteomes" id="UP000245839">
    <property type="component" value="Unassembled WGS sequence"/>
</dbReference>
<accession>A0A2Y9C5V9</accession>
<dbReference type="EMBL" id="QGDJ01000002">
    <property type="protein sequence ID" value="PWJ21377.1"/>
    <property type="molecule type" value="Genomic_DNA"/>
</dbReference>
<gene>
    <name evidence="1" type="ORF">BCF38_102630</name>
    <name evidence="2" type="ORF">SAMN05421539_102630</name>
</gene>
<protein>
    <recommendedName>
        <fullName evidence="5">DUF1127 domain-containing protein</fullName>
    </recommendedName>
</protein>
<name>A0A2Y9C5V9_9RHOB</name>
<evidence type="ECO:0000313" key="2">
    <source>
        <dbReference type="EMBL" id="SSA41983.1"/>
    </source>
</evidence>
<evidence type="ECO:0000313" key="3">
    <source>
        <dbReference type="Proteomes" id="UP000245839"/>
    </source>
</evidence>
<dbReference type="EMBL" id="UETC01000002">
    <property type="protein sequence ID" value="SSA41983.1"/>
    <property type="molecule type" value="Genomic_DNA"/>
</dbReference>
<evidence type="ECO:0008006" key="5">
    <source>
        <dbReference type="Google" id="ProtNLM"/>
    </source>
</evidence>
<dbReference type="Proteomes" id="UP000251571">
    <property type="component" value="Unassembled WGS sequence"/>
</dbReference>